<reference evidence="1" key="1">
    <citation type="submission" date="2022-05" db="EMBL/GenBank/DDBJ databases">
        <title>Corynebacterium sp. TA-R-1 sp. nov., isolated from human feces.</title>
        <authorList>
            <person name="Shamsuzzaman M."/>
            <person name="Dahal R.H."/>
        </authorList>
    </citation>
    <scope>NUCLEOTIDE SEQUENCE</scope>
    <source>
        <strain evidence="1">TA-R-1</strain>
    </source>
</reference>
<protein>
    <submittedName>
        <fullName evidence="1">DUF3253 domain-containing protein</fullName>
    </submittedName>
</protein>
<sequence>MIEARKPESSICPSEVARALFSADAWRDRMDDVRAVAAEMAAEGLVRITQGDAEVDIATVKGPIRIRRGPMWFCPEGELD</sequence>
<name>A0ABT1G2F3_9CORY</name>
<dbReference type="SUPFAM" id="SSF46785">
    <property type="entry name" value="Winged helix' DNA-binding domain"/>
    <property type="match status" value="1"/>
</dbReference>
<dbReference type="EMBL" id="JAMFTQ010000007">
    <property type="protein sequence ID" value="MCP1387997.1"/>
    <property type="molecule type" value="Genomic_DNA"/>
</dbReference>
<dbReference type="InterPro" id="IPR021660">
    <property type="entry name" value="DUF3253"/>
</dbReference>
<dbReference type="Gene3D" id="1.10.10.10">
    <property type="entry name" value="Winged helix-like DNA-binding domain superfamily/Winged helix DNA-binding domain"/>
    <property type="match status" value="1"/>
</dbReference>
<organism evidence="1 2">
    <name type="scientific">Corynebacterium stercoris</name>
    <dbReference type="NCBI Taxonomy" id="2943490"/>
    <lineage>
        <taxon>Bacteria</taxon>
        <taxon>Bacillati</taxon>
        <taxon>Actinomycetota</taxon>
        <taxon>Actinomycetes</taxon>
        <taxon>Mycobacteriales</taxon>
        <taxon>Corynebacteriaceae</taxon>
        <taxon>Corynebacterium</taxon>
    </lineage>
</organism>
<comment type="caution">
    <text evidence="1">The sequence shown here is derived from an EMBL/GenBank/DDBJ whole genome shotgun (WGS) entry which is preliminary data.</text>
</comment>
<dbReference type="InterPro" id="IPR036388">
    <property type="entry name" value="WH-like_DNA-bd_sf"/>
</dbReference>
<dbReference type="Pfam" id="PF11625">
    <property type="entry name" value="DUF3253"/>
    <property type="match status" value="1"/>
</dbReference>
<keyword evidence="2" id="KW-1185">Reference proteome</keyword>
<evidence type="ECO:0000313" key="2">
    <source>
        <dbReference type="Proteomes" id="UP001204000"/>
    </source>
</evidence>
<gene>
    <name evidence="1" type="ORF">M5J20_07310</name>
</gene>
<proteinExistence type="predicted"/>
<dbReference type="InterPro" id="IPR036390">
    <property type="entry name" value="WH_DNA-bd_sf"/>
</dbReference>
<dbReference type="Proteomes" id="UP001204000">
    <property type="component" value="Unassembled WGS sequence"/>
</dbReference>
<accession>A0ABT1G2F3</accession>
<evidence type="ECO:0000313" key="1">
    <source>
        <dbReference type="EMBL" id="MCP1387997.1"/>
    </source>
</evidence>